<dbReference type="AlphaFoldDB" id="A0A1G9KST0"/>
<dbReference type="RefSeq" id="WP_092067245.1">
    <property type="nucleotide sequence ID" value="NZ_FNHB01000001.1"/>
</dbReference>
<dbReference type="GO" id="GO:0005886">
    <property type="term" value="C:plasma membrane"/>
    <property type="evidence" value="ECO:0007669"/>
    <property type="project" value="UniProtKB-SubCell"/>
</dbReference>
<feature type="transmembrane region" description="Helical" evidence="8">
    <location>
        <begin position="152"/>
        <end position="173"/>
    </location>
</feature>
<dbReference type="Pfam" id="PF01594">
    <property type="entry name" value="AI-2E_transport"/>
    <property type="match status" value="1"/>
</dbReference>
<evidence type="ECO:0000256" key="8">
    <source>
        <dbReference type="SAM" id="Phobius"/>
    </source>
</evidence>
<evidence type="ECO:0000256" key="3">
    <source>
        <dbReference type="ARBA" id="ARBA00022448"/>
    </source>
</evidence>
<comment type="subcellular location">
    <subcellularLocation>
        <location evidence="1">Cell membrane</location>
        <topology evidence="1">Multi-pass membrane protein</topology>
    </subcellularLocation>
</comment>
<dbReference type="GO" id="GO:0055085">
    <property type="term" value="P:transmembrane transport"/>
    <property type="evidence" value="ECO:0007669"/>
    <property type="project" value="TreeGrafter"/>
</dbReference>
<feature type="transmembrane region" description="Helical" evidence="8">
    <location>
        <begin position="7"/>
        <end position="22"/>
    </location>
</feature>
<feature type="transmembrane region" description="Helical" evidence="8">
    <location>
        <begin position="66"/>
        <end position="89"/>
    </location>
</feature>
<comment type="similarity">
    <text evidence="2">Belongs to the autoinducer-2 exporter (AI-2E) (TC 2.A.86) family.</text>
</comment>
<organism evidence="9 10">
    <name type="scientific">Dendrosporobacter quercicolus</name>
    <dbReference type="NCBI Taxonomy" id="146817"/>
    <lineage>
        <taxon>Bacteria</taxon>
        <taxon>Bacillati</taxon>
        <taxon>Bacillota</taxon>
        <taxon>Negativicutes</taxon>
        <taxon>Selenomonadales</taxon>
        <taxon>Sporomusaceae</taxon>
        <taxon>Dendrosporobacter</taxon>
    </lineage>
</organism>
<evidence type="ECO:0000313" key="9">
    <source>
        <dbReference type="EMBL" id="SDL52335.1"/>
    </source>
</evidence>
<dbReference type="PANTHER" id="PTHR21716:SF53">
    <property type="entry name" value="PERMEASE PERM-RELATED"/>
    <property type="match status" value="1"/>
</dbReference>
<keyword evidence="3" id="KW-0813">Transport</keyword>
<keyword evidence="7 8" id="KW-0472">Membrane</keyword>
<gene>
    <name evidence="9" type="ORF">SAMN04488502_101116</name>
</gene>
<keyword evidence="10" id="KW-1185">Reference proteome</keyword>
<keyword evidence="6 8" id="KW-1133">Transmembrane helix</keyword>
<dbReference type="Proteomes" id="UP000214880">
    <property type="component" value="Unassembled WGS sequence"/>
</dbReference>
<evidence type="ECO:0000256" key="5">
    <source>
        <dbReference type="ARBA" id="ARBA00022692"/>
    </source>
</evidence>
<name>A0A1G9KST0_9FIRM</name>
<evidence type="ECO:0000256" key="1">
    <source>
        <dbReference type="ARBA" id="ARBA00004651"/>
    </source>
</evidence>
<evidence type="ECO:0000256" key="4">
    <source>
        <dbReference type="ARBA" id="ARBA00022475"/>
    </source>
</evidence>
<evidence type="ECO:0000256" key="2">
    <source>
        <dbReference type="ARBA" id="ARBA00009773"/>
    </source>
</evidence>
<sequence>MAKSTEFWLKLAVILAGIYLLSQVTSIYLPVILSIILTFILNPLVNVLSRQRLWPLRRDLGRGPAVFFAFCLTLLIIAIVLSFILAPFFNEFNKLVNNLPYLMKQIQTLTIEVQKQINYIAIAGHLPTAVEQAMSSAAAYSLGLVRRIVNSIFNLASGIIELIIVPVLTYYLLKDWQLIKENVILLFSPGTRGKAGLIIDEMGTAVSGYIRGQFIVSIIVGLLVFGGMYGFGVEYPLVLGLLATITETIPIIGPIIGAVPAVVLAYLAAPALAVKVIIFYLVVQQFENQIIVPKIMGHVIDLHPIAVIISLLIGGQLFGVAGMMLAVPVAAIVKVLLNHLWIKEER</sequence>
<proteinExistence type="inferred from homology"/>
<evidence type="ECO:0000256" key="7">
    <source>
        <dbReference type="ARBA" id="ARBA00023136"/>
    </source>
</evidence>
<feature type="transmembrane region" description="Helical" evidence="8">
    <location>
        <begin position="214"/>
        <end position="231"/>
    </location>
</feature>
<dbReference type="PANTHER" id="PTHR21716">
    <property type="entry name" value="TRANSMEMBRANE PROTEIN"/>
    <property type="match status" value="1"/>
</dbReference>
<evidence type="ECO:0000313" key="10">
    <source>
        <dbReference type="Proteomes" id="UP000214880"/>
    </source>
</evidence>
<keyword evidence="4" id="KW-1003">Cell membrane</keyword>
<dbReference type="OrthoDB" id="9793390at2"/>
<keyword evidence="5 8" id="KW-0812">Transmembrane</keyword>
<dbReference type="STRING" id="146817.SAMN04488502_101116"/>
<dbReference type="EMBL" id="FNHB01000001">
    <property type="protein sequence ID" value="SDL52335.1"/>
    <property type="molecule type" value="Genomic_DNA"/>
</dbReference>
<reference evidence="9 10" key="1">
    <citation type="submission" date="2016-10" db="EMBL/GenBank/DDBJ databases">
        <authorList>
            <person name="de Groot N.N."/>
        </authorList>
    </citation>
    <scope>NUCLEOTIDE SEQUENCE [LARGE SCALE GENOMIC DNA]</scope>
    <source>
        <strain evidence="9 10">DSM 1736</strain>
    </source>
</reference>
<evidence type="ECO:0000256" key="6">
    <source>
        <dbReference type="ARBA" id="ARBA00022989"/>
    </source>
</evidence>
<accession>A0A1G9KST0</accession>
<dbReference type="InterPro" id="IPR002549">
    <property type="entry name" value="AI-2E-like"/>
</dbReference>
<protein>
    <submittedName>
        <fullName evidence="9">Predicted PurR-regulated permease PerM</fullName>
    </submittedName>
</protein>
<feature type="transmembrane region" description="Helical" evidence="8">
    <location>
        <begin position="251"/>
        <end position="283"/>
    </location>
</feature>